<name>A0ABQ4UQ76_9HYPH</name>
<proteinExistence type="predicted"/>
<reference evidence="1" key="2">
    <citation type="submission" date="2021-08" db="EMBL/GenBank/DDBJ databases">
        <authorList>
            <person name="Tani A."/>
            <person name="Ola A."/>
            <person name="Ogura Y."/>
            <person name="Katsura K."/>
            <person name="Hayashi T."/>
        </authorList>
    </citation>
    <scope>NUCLEOTIDE SEQUENCE</scope>
    <source>
        <strain evidence="1">DSM 14458</strain>
    </source>
</reference>
<organism evidence="1 2">
    <name type="scientific">Methylorubrum suomiense</name>
    <dbReference type="NCBI Taxonomy" id="144191"/>
    <lineage>
        <taxon>Bacteria</taxon>
        <taxon>Pseudomonadati</taxon>
        <taxon>Pseudomonadota</taxon>
        <taxon>Alphaproteobacteria</taxon>
        <taxon>Hyphomicrobiales</taxon>
        <taxon>Methylobacteriaceae</taxon>
        <taxon>Methylorubrum</taxon>
    </lineage>
</organism>
<evidence type="ECO:0000313" key="2">
    <source>
        <dbReference type="Proteomes" id="UP001055093"/>
    </source>
</evidence>
<gene>
    <name evidence="1" type="ORF">BGCPKDLD_0853</name>
</gene>
<protein>
    <submittedName>
        <fullName evidence="1">Uncharacterized protein</fullName>
    </submittedName>
</protein>
<comment type="caution">
    <text evidence="1">The sequence shown here is derived from an EMBL/GenBank/DDBJ whole genome shotgun (WGS) entry which is preliminary data.</text>
</comment>
<dbReference type="RefSeq" id="WP_238307576.1">
    <property type="nucleotide sequence ID" value="NZ_BPRE01000002.1"/>
</dbReference>
<evidence type="ECO:0000313" key="1">
    <source>
        <dbReference type="EMBL" id="GJE74284.1"/>
    </source>
</evidence>
<reference evidence="1" key="1">
    <citation type="journal article" date="2021" name="Front. Microbiol.">
        <title>Comprehensive Comparative Genomics and Phenotyping of Methylobacterium Species.</title>
        <authorList>
            <person name="Alessa O."/>
            <person name="Ogura Y."/>
            <person name="Fujitani Y."/>
            <person name="Takami H."/>
            <person name="Hayashi T."/>
            <person name="Sahin N."/>
            <person name="Tani A."/>
        </authorList>
    </citation>
    <scope>NUCLEOTIDE SEQUENCE</scope>
    <source>
        <strain evidence="1">DSM 14458</strain>
    </source>
</reference>
<sequence>MALLELRRRHEAGEDLGSRAEHIPQVAAGLRSLTGGLRRQLAALDPAVPSSEAVREVAETALALAERNLEKADELLRALGPRGP</sequence>
<dbReference type="Proteomes" id="UP001055093">
    <property type="component" value="Unassembled WGS sequence"/>
</dbReference>
<dbReference type="EMBL" id="BPRE01000002">
    <property type="protein sequence ID" value="GJE74284.1"/>
    <property type="molecule type" value="Genomic_DNA"/>
</dbReference>
<keyword evidence="2" id="KW-1185">Reference proteome</keyword>
<accession>A0ABQ4UQ76</accession>